<dbReference type="InterPro" id="IPR036047">
    <property type="entry name" value="F-box-like_dom_sf"/>
</dbReference>
<dbReference type="FunFam" id="2.130.10.10:FF:002194">
    <property type="entry name" value="Uncharacterized protein"/>
    <property type="match status" value="1"/>
</dbReference>
<dbReference type="EMBL" id="JAAKFY010000019">
    <property type="protein sequence ID" value="KAF3842600.1"/>
    <property type="molecule type" value="Genomic_DNA"/>
</dbReference>
<dbReference type="InterPro" id="IPR036322">
    <property type="entry name" value="WD40_repeat_dom_sf"/>
</dbReference>
<dbReference type="Gene3D" id="1.20.1280.50">
    <property type="match status" value="1"/>
</dbReference>
<keyword evidence="1" id="KW-0853">WD repeat</keyword>
<dbReference type="OrthoDB" id="435188at2759"/>
<proteinExistence type="predicted"/>
<evidence type="ECO:0000313" key="4">
    <source>
        <dbReference type="Proteomes" id="UP000518266"/>
    </source>
</evidence>
<dbReference type="PROSITE" id="PS50294">
    <property type="entry name" value="WD_REPEATS_REGION"/>
    <property type="match status" value="1"/>
</dbReference>
<dbReference type="Pfam" id="PF00400">
    <property type="entry name" value="WD40"/>
    <property type="match status" value="2"/>
</dbReference>
<reference evidence="3 4" key="1">
    <citation type="submission" date="2020-03" db="EMBL/GenBank/DDBJ databases">
        <title>Dissostichus mawsoni Genome sequencing and assembly.</title>
        <authorList>
            <person name="Park H."/>
        </authorList>
    </citation>
    <scope>NUCLEOTIDE SEQUENCE [LARGE SCALE GENOMIC DNA]</scope>
    <source>
        <strain evidence="3">DM0001</strain>
        <tissue evidence="3">Muscle</tissue>
    </source>
</reference>
<dbReference type="InterPro" id="IPR001810">
    <property type="entry name" value="F-box_dom"/>
</dbReference>
<dbReference type="SMART" id="SM00320">
    <property type="entry name" value="WD40"/>
    <property type="match status" value="5"/>
</dbReference>
<accession>A0A7J5XZT7</accession>
<dbReference type="InterPro" id="IPR052301">
    <property type="entry name" value="SCF_F-box/WD-repeat"/>
</dbReference>
<gene>
    <name evidence="3" type="ORF">F7725_024551</name>
</gene>
<dbReference type="Proteomes" id="UP000518266">
    <property type="component" value="Unassembled WGS sequence"/>
</dbReference>
<dbReference type="PANTHER" id="PTHR14381:SF1">
    <property type="entry name" value="F-BOX_WD REPEAT-CONTAINING PROTEIN 4"/>
    <property type="match status" value="1"/>
</dbReference>
<dbReference type="SUPFAM" id="SSF81383">
    <property type="entry name" value="F-box domain"/>
    <property type="match status" value="1"/>
</dbReference>
<dbReference type="Gene3D" id="2.130.10.10">
    <property type="entry name" value="YVTN repeat-like/Quinoprotein amine dehydrogenase"/>
    <property type="match status" value="2"/>
</dbReference>
<dbReference type="GO" id="GO:0031146">
    <property type="term" value="P:SCF-dependent proteasomal ubiquitin-dependent protein catabolic process"/>
    <property type="evidence" value="ECO:0007669"/>
    <property type="project" value="TreeGrafter"/>
</dbReference>
<name>A0A7J5XZT7_DISMA</name>
<sequence length="428" mass="48319">MSSSAAVSGPDAASCMQRPHQTDMQRCPLRMLLLSQLPEDVLYHILSHLDCTSLSRLSQVCKSIYRFVSRDEVWRKIAKECLNTGITRNGTDIYPDLQLKERVKVAHNWLDGLCKRTIPLKWKTKLLPWLQLDGDMLYLSQAADIGAFHLCRESGRLQRHPSEIFSGHKGDVCRFVLTDSHLVSGGSEGRILVHSRARDTCLELSGHNQEVNCLDAKGGLIVSGSRDRTARMWTLTSSHPRDTFPMSDRVWSVAISPTLRSFVTGTACCENTSPLRVWDVERPVCWQPGPGVPPRCRGVDMQFESPSQLFTCGYDTFIRLWDLRLNPGYAQGPRGLRKCVMEWEEPHDSALYCLQTDGNHMIASGSSYYGGVRLWDKRQAACLQFFQLSSRPVSSPVYCLRFSSSHLHAALASSLHSLDFRQNNVYIR</sequence>
<dbReference type="InterPro" id="IPR015943">
    <property type="entry name" value="WD40/YVTN_repeat-like_dom_sf"/>
</dbReference>
<evidence type="ECO:0000256" key="1">
    <source>
        <dbReference type="PROSITE-ProRule" id="PRU00221"/>
    </source>
</evidence>
<dbReference type="GO" id="GO:0019005">
    <property type="term" value="C:SCF ubiquitin ligase complex"/>
    <property type="evidence" value="ECO:0007669"/>
    <property type="project" value="TreeGrafter"/>
</dbReference>
<dbReference type="SMART" id="SM00256">
    <property type="entry name" value="FBOX"/>
    <property type="match status" value="1"/>
</dbReference>
<dbReference type="InterPro" id="IPR001680">
    <property type="entry name" value="WD40_rpt"/>
</dbReference>
<dbReference type="PANTHER" id="PTHR14381">
    <property type="entry name" value="DACTYLIN"/>
    <property type="match status" value="1"/>
</dbReference>
<dbReference type="PROSITE" id="PS50082">
    <property type="entry name" value="WD_REPEATS_2"/>
    <property type="match status" value="1"/>
</dbReference>
<comment type="caution">
    <text evidence="3">The sequence shown here is derived from an EMBL/GenBank/DDBJ whole genome shotgun (WGS) entry which is preliminary data.</text>
</comment>
<organism evidence="3 4">
    <name type="scientific">Dissostichus mawsoni</name>
    <name type="common">Antarctic cod</name>
    <dbReference type="NCBI Taxonomy" id="36200"/>
    <lineage>
        <taxon>Eukaryota</taxon>
        <taxon>Metazoa</taxon>
        <taxon>Chordata</taxon>
        <taxon>Craniata</taxon>
        <taxon>Vertebrata</taxon>
        <taxon>Euteleostomi</taxon>
        <taxon>Actinopterygii</taxon>
        <taxon>Neopterygii</taxon>
        <taxon>Teleostei</taxon>
        <taxon>Neoteleostei</taxon>
        <taxon>Acanthomorphata</taxon>
        <taxon>Eupercaria</taxon>
        <taxon>Perciformes</taxon>
        <taxon>Notothenioidei</taxon>
        <taxon>Nototheniidae</taxon>
        <taxon>Dissostichus</taxon>
    </lineage>
</organism>
<feature type="domain" description="F-box" evidence="2">
    <location>
        <begin position="31"/>
        <end position="77"/>
    </location>
</feature>
<dbReference type="SUPFAM" id="SSF50978">
    <property type="entry name" value="WD40 repeat-like"/>
    <property type="match status" value="1"/>
</dbReference>
<dbReference type="AlphaFoldDB" id="A0A7J5XZT7"/>
<protein>
    <recommendedName>
        <fullName evidence="2">F-box domain-containing protein</fullName>
    </recommendedName>
</protein>
<evidence type="ECO:0000313" key="3">
    <source>
        <dbReference type="EMBL" id="KAF3842600.1"/>
    </source>
</evidence>
<keyword evidence="4" id="KW-1185">Reference proteome</keyword>
<evidence type="ECO:0000259" key="2">
    <source>
        <dbReference type="PROSITE" id="PS50181"/>
    </source>
</evidence>
<dbReference type="PROSITE" id="PS50181">
    <property type="entry name" value="FBOX"/>
    <property type="match status" value="1"/>
</dbReference>
<feature type="repeat" description="WD" evidence="1">
    <location>
        <begin position="204"/>
        <end position="243"/>
    </location>
</feature>
<dbReference type="Pfam" id="PF12937">
    <property type="entry name" value="F-box-like"/>
    <property type="match status" value="1"/>
</dbReference>